<feature type="non-terminal residue" evidence="2">
    <location>
        <position position="53"/>
    </location>
</feature>
<gene>
    <name evidence="2" type="ORF">CRM22_001221</name>
</gene>
<organism evidence="2 3">
    <name type="scientific">Opisthorchis felineus</name>
    <dbReference type="NCBI Taxonomy" id="147828"/>
    <lineage>
        <taxon>Eukaryota</taxon>
        <taxon>Metazoa</taxon>
        <taxon>Spiralia</taxon>
        <taxon>Lophotrochozoa</taxon>
        <taxon>Platyhelminthes</taxon>
        <taxon>Trematoda</taxon>
        <taxon>Digenea</taxon>
        <taxon>Opisthorchiida</taxon>
        <taxon>Opisthorchiata</taxon>
        <taxon>Opisthorchiidae</taxon>
        <taxon>Opisthorchis</taxon>
    </lineage>
</organism>
<proteinExistence type="predicted"/>
<dbReference type="Pfam" id="PF00085">
    <property type="entry name" value="Thioredoxin"/>
    <property type="match status" value="1"/>
</dbReference>
<dbReference type="InterPro" id="IPR036249">
    <property type="entry name" value="Thioredoxin-like_sf"/>
</dbReference>
<dbReference type="SUPFAM" id="SSF52833">
    <property type="entry name" value="Thioredoxin-like"/>
    <property type="match status" value="1"/>
</dbReference>
<evidence type="ECO:0000259" key="1">
    <source>
        <dbReference type="Pfam" id="PF00085"/>
    </source>
</evidence>
<dbReference type="EMBL" id="SJOL01002290">
    <property type="protein sequence ID" value="TGZ73954.1"/>
    <property type="molecule type" value="Genomic_DNA"/>
</dbReference>
<keyword evidence="3" id="KW-1185">Reference proteome</keyword>
<comment type="caution">
    <text evidence="2">The sequence shown here is derived from an EMBL/GenBank/DDBJ whole genome shotgun (WGS) entry which is preliminary data.</text>
</comment>
<dbReference type="AlphaFoldDB" id="A0A4V3SGW5"/>
<reference evidence="2 3" key="1">
    <citation type="journal article" date="2019" name="BMC Genomics">
        <title>New insights from Opisthorchis felineus genome: update on genomics of the epidemiologically important liver flukes.</title>
        <authorList>
            <person name="Ershov N.I."/>
            <person name="Mordvinov V.A."/>
            <person name="Prokhortchouk E.B."/>
            <person name="Pakharukova M.Y."/>
            <person name="Gunbin K.V."/>
            <person name="Ustyantsev K."/>
            <person name="Genaev M.A."/>
            <person name="Blinov A.G."/>
            <person name="Mazur A."/>
            <person name="Boulygina E."/>
            <person name="Tsygankova S."/>
            <person name="Khrameeva E."/>
            <person name="Chekanov N."/>
            <person name="Fan G."/>
            <person name="Xiao A."/>
            <person name="Zhang H."/>
            <person name="Xu X."/>
            <person name="Yang H."/>
            <person name="Solovyev V."/>
            <person name="Lee S.M."/>
            <person name="Liu X."/>
            <person name="Afonnikov D.A."/>
            <person name="Skryabin K.G."/>
        </authorList>
    </citation>
    <scope>NUCLEOTIDE SEQUENCE [LARGE SCALE GENOMIC DNA]</scope>
    <source>
        <strain evidence="2">AK-0245</strain>
        <tissue evidence="2">Whole organism</tissue>
    </source>
</reference>
<accession>A0A4V3SGW5</accession>
<feature type="non-terminal residue" evidence="2">
    <location>
        <position position="1"/>
    </location>
</feature>
<protein>
    <recommendedName>
        <fullName evidence="1">Thioredoxin domain-containing protein</fullName>
    </recommendedName>
</protein>
<dbReference type="Proteomes" id="UP000308267">
    <property type="component" value="Unassembled WGS sequence"/>
</dbReference>
<name>A0A4V3SGW5_OPIFE</name>
<feature type="domain" description="Thioredoxin" evidence="1">
    <location>
        <begin position="9"/>
        <end position="50"/>
    </location>
</feature>
<evidence type="ECO:0000313" key="2">
    <source>
        <dbReference type="EMBL" id="TGZ73954.1"/>
    </source>
</evidence>
<dbReference type="CDD" id="cd02947">
    <property type="entry name" value="TRX_family"/>
    <property type="match status" value="1"/>
</dbReference>
<sequence length="53" mass="6232">EDLKEVTKQNEEKVIGIYFYRTWCTPCKKLTPVYESLAKQYDTIMLLKMDGLG</sequence>
<dbReference type="STRING" id="147828.A0A4V3SGW5"/>
<dbReference type="Gene3D" id="3.40.30.10">
    <property type="entry name" value="Glutaredoxin"/>
    <property type="match status" value="1"/>
</dbReference>
<dbReference type="OrthoDB" id="2121326at2759"/>
<dbReference type="InterPro" id="IPR013766">
    <property type="entry name" value="Thioredoxin_domain"/>
</dbReference>
<evidence type="ECO:0000313" key="3">
    <source>
        <dbReference type="Proteomes" id="UP000308267"/>
    </source>
</evidence>